<evidence type="ECO:0000313" key="3">
    <source>
        <dbReference type="EMBL" id="ACL10999.1"/>
    </source>
</evidence>
<dbReference type="HOGENOM" id="CLU_041115_4_1_2"/>
<dbReference type="RefSeq" id="WP_012608340.1">
    <property type="nucleotide sequence ID" value="NC_011766.1"/>
</dbReference>
<protein>
    <submittedName>
        <fullName evidence="3">Xanthine and CO dehydrogenases maturation factor</fullName>
    </submittedName>
</protein>
<evidence type="ECO:0000259" key="1">
    <source>
        <dbReference type="Pfam" id="PF02625"/>
    </source>
</evidence>
<dbReference type="Pfam" id="PF02625">
    <property type="entry name" value="XdhC_CoxI"/>
    <property type="match status" value="1"/>
</dbReference>
<dbReference type="InterPro" id="IPR003777">
    <property type="entry name" value="XdhC_CoxI"/>
</dbReference>
<organism evidence="3 4">
    <name type="scientific">Desulfurococcus amylolyticus (strain DSM 18924 / JCM 16383 / VKM B-2413 / 1221n)</name>
    <name type="common">Desulfurococcus kamchatkensis</name>
    <dbReference type="NCBI Taxonomy" id="490899"/>
    <lineage>
        <taxon>Archaea</taxon>
        <taxon>Thermoproteota</taxon>
        <taxon>Thermoprotei</taxon>
        <taxon>Desulfurococcales</taxon>
        <taxon>Desulfurococcaceae</taxon>
        <taxon>Desulfurococcus</taxon>
    </lineage>
</organism>
<dbReference type="Pfam" id="PF13478">
    <property type="entry name" value="XdhC_C"/>
    <property type="match status" value="1"/>
</dbReference>
<feature type="domain" description="XdhC- CoxI" evidence="1">
    <location>
        <begin position="14"/>
        <end position="77"/>
    </location>
</feature>
<accession>B8D4G8</accession>
<dbReference type="eggNOG" id="arCOG01929">
    <property type="taxonomic scope" value="Archaea"/>
</dbReference>
<dbReference type="AlphaFoldDB" id="B8D4G8"/>
<dbReference type="EMBL" id="CP001140">
    <property type="protein sequence ID" value="ACL10999.1"/>
    <property type="molecule type" value="Genomic_DNA"/>
</dbReference>
<dbReference type="GeneID" id="7171580"/>
<dbReference type="InterPro" id="IPR052698">
    <property type="entry name" value="MoCofactor_Util/Proc"/>
</dbReference>
<dbReference type="InterPro" id="IPR036291">
    <property type="entry name" value="NAD(P)-bd_dom_sf"/>
</dbReference>
<sequence>MNNRDILFKAVEELDRGRPVALVTLVNKEGSGPRGLGSLMIVTIDGLKYGTIGGGEFEAFVIKESLSALKEGKPRRVKMALRRENIPPDAMPTNMLCGGVVEVFINVLKPKPRLILVGAGHVGKPIADIGNILGFRVVVVDKDPGLANKDRYPYAETVKSGSVIDELKTIEFTENDIAVIAFGEVETDYQVLKHLVLNGFKGHIWALCSRNRAKWMLDRLVSEGVDVSSFRERIHMPAGLNIEAETPEEIAVSIWSEIICVLKSCRKPVPSLSILDNWQL</sequence>
<dbReference type="PANTHER" id="PTHR30388:SF6">
    <property type="entry name" value="XANTHINE DEHYDROGENASE SUBUNIT A-RELATED"/>
    <property type="match status" value="1"/>
</dbReference>
<name>B8D4G8_DESA1</name>
<feature type="domain" description="XdhC Rossmann" evidence="2">
    <location>
        <begin position="114"/>
        <end position="258"/>
    </location>
</feature>
<dbReference type="PANTHER" id="PTHR30388">
    <property type="entry name" value="ALDEHYDE OXIDOREDUCTASE MOLYBDENUM COFACTOR ASSEMBLY PROTEIN"/>
    <property type="match status" value="1"/>
</dbReference>
<dbReference type="KEGG" id="dka:DKAM_0673"/>
<dbReference type="Gene3D" id="3.40.50.720">
    <property type="entry name" value="NAD(P)-binding Rossmann-like Domain"/>
    <property type="match status" value="1"/>
</dbReference>
<dbReference type="InterPro" id="IPR027051">
    <property type="entry name" value="XdhC_Rossmann_dom"/>
</dbReference>
<proteinExistence type="predicted"/>
<dbReference type="Proteomes" id="UP000006903">
    <property type="component" value="Chromosome"/>
</dbReference>
<gene>
    <name evidence="3" type="ordered locus">DKAM_0673</name>
</gene>
<evidence type="ECO:0000259" key="2">
    <source>
        <dbReference type="Pfam" id="PF13478"/>
    </source>
</evidence>
<dbReference type="SUPFAM" id="SSF51735">
    <property type="entry name" value="NAD(P)-binding Rossmann-fold domains"/>
    <property type="match status" value="1"/>
</dbReference>
<reference evidence="3 4" key="1">
    <citation type="journal article" date="2009" name="J. Bacteriol.">
        <title>Complete genome sequence of the anaerobic, protein-degrading hyperthermophilic crenarchaeon Desulfurococcus kamchatkensis.</title>
        <authorList>
            <person name="Ravin N.V."/>
            <person name="Mardanov A.V."/>
            <person name="Beletsky A.V."/>
            <person name="Kublanov I.V."/>
            <person name="Kolganova T.V."/>
            <person name="Lebedinsky A.V."/>
            <person name="Chernyh N.A."/>
            <person name="Bonch-Osmolovskaya E.A."/>
            <person name="Skryabin K.G."/>
        </authorList>
    </citation>
    <scope>NUCLEOTIDE SEQUENCE [LARGE SCALE GENOMIC DNA]</scope>
    <source>
        <strain evidence="4">DSM 18924 / JCM 16383 / VKM B-2413 / 1221n</strain>
    </source>
</reference>
<evidence type="ECO:0000313" key="4">
    <source>
        <dbReference type="Proteomes" id="UP000006903"/>
    </source>
</evidence>
<dbReference type="STRING" id="490899.DKAM_0673"/>